<evidence type="ECO:0000313" key="2">
    <source>
        <dbReference type="EMBL" id="RMX36610.1"/>
    </source>
</evidence>
<evidence type="ECO:0000313" key="3">
    <source>
        <dbReference type="Proteomes" id="UP000275408"/>
    </source>
</evidence>
<accession>A0A3M6T5E8</accession>
<feature type="region of interest" description="Disordered" evidence="1">
    <location>
        <begin position="189"/>
        <end position="222"/>
    </location>
</feature>
<evidence type="ECO:0000256" key="1">
    <source>
        <dbReference type="SAM" id="MobiDB-lite"/>
    </source>
</evidence>
<protein>
    <submittedName>
        <fullName evidence="2">Uncharacterized protein</fullName>
    </submittedName>
</protein>
<reference evidence="2 3" key="1">
    <citation type="journal article" date="2018" name="Sci. Rep.">
        <title>Comparative analysis of the Pocillopora damicornis genome highlights role of immune system in coral evolution.</title>
        <authorList>
            <person name="Cunning R."/>
            <person name="Bay R.A."/>
            <person name="Gillette P."/>
            <person name="Baker A.C."/>
            <person name="Traylor-Knowles N."/>
        </authorList>
    </citation>
    <scope>NUCLEOTIDE SEQUENCE [LARGE SCALE GENOMIC DNA]</scope>
    <source>
        <strain evidence="2">RSMAS</strain>
        <tissue evidence="2">Whole animal</tissue>
    </source>
</reference>
<comment type="caution">
    <text evidence="2">The sequence shown here is derived from an EMBL/GenBank/DDBJ whole genome shotgun (WGS) entry which is preliminary data.</text>
</comment>
<organism evidence="2 3">
    <name type="scientific">Pocillopora damicornis</name>
    <name type="common">Cauliflower coral</name>
    <name type="synonym">Millepora damicornis</name>
    <dbReference type="NCBI Taxonomy" id="46731"/>
    <lineage>
        <taxon>Eukaryota</taxon>
        <taxon>Metazoa</taxon>
        <taxon>Cnidaria</taxon>
        <taxon>Anthozoa</taxon>
        <taxon>Hexacorallia</taxon>
        <taxon>Scleractinia</taxon>
        <taxon>Astrocoeniina</taxon>
        <taxon>Pocilloporidae</taxon>
        <taxon>Pocillopora</taxon>
    </lineage>
</organism>
<name>A0A3M6T5E8_POCDA</name>
<sequence>MWMEDTCMKICVMVILCRVFKQELHRLAGVPEGLCGLQELEMFQKALSPEYQIVVLTVDKPHMNTNRGQENSTHSNRSALSWLAFHRVIDLYEHDFLTISVLGLGIPFYCGKNLLAWSTPIQVKYYFRRSNMYENVLPVIKKIVRIMHATNHQNSGVINVLVTSPEQILIDITKSHPTKTRKPCVTFSPNVPNGLNTPERRKTKEEKNTNALSLNVPHAKKT</sequence>
<dbReference type="AlphaFoldDB" id="A0A3M6T5E8"/>
<gene>
    <name evidence="2" type="ORF">pdam_00022415</name>
</gene>
<proteinExistence type="predicted"/>
<keyword evidence="3" id="KW-1185">Reference proteome</keyword>
<dbReference type="Proteomes" id="UP000275408">
    <property type="component" value="Unassembled WGS sequence"/>
</dbReference>
<feature type="compositionally biased region" description="Basic and acidic residues" evidence="1">
    <location>
        <begin position="198"/>
        <end position="208"/>
    </location>
</feature>
<dbReference type="EMBL" id="RCHS01004285">
    <property type="protein sequence ID" value="RMX36610.1"/>
    <property type="molecule type" value="Genomic_DNA"/>
</dbReference>